<dbReference type="EMBL" id="DWZD01000011">
    <property type="protein sequence ID" value="HJA78206.1"/>
    <property type="molecule type" value="Genomic_DNA"/>
</dbReference>
<evidence type="ECO:0000313" key="2">
    <source>
        <dbReference type="Proteomes" id="UP000823821"/>
    </source>
</evidence>
<protein>
    <submittedName>
        <fullName evidence="1">DUF3396 domain-containing protein</fullName>
    </submittedName>
</protein>
<sequence>MESLTRYPDGFPLFVPERLRWFFGNSNPVGQVGFTCMLYFRGGHLPEVQARVCECVREYLALIGERARIWHMPASRRMVTTKRCGPPVIDVEQFDVPRKKWSVAAHCLVTSNRMLKEASSIPPDCKLAVMCKLREVGAWYSGERARPDMPSHIPLERQNSSFFASFPPSVFPGHAPHLAFAALVRTWCDRLAPVNGAAGWGVTHVADPYGFLDNKDGIAPWLLRYPGLGLPENLLGEDLFTERIAAVNWLTMINAELAERVGGPERLKALGEAFPLTAYPGGYMIQAGPTPELGDREAGDIPRHYGVVHELLRPLHLPLDCMDLVRHVLPEDAGPDYVEKCLPSPAENSQRVRDFHEQWLRRFDPPAP</sequence>
<comment type="caution">
    <text evidence="1">The sequence shown here is derived from an EMBL/GenBank/DDBJ whole genome shotgun (WGS) entry which is preliminary data.</text>
</comment>
<reference evidence="1" key="1">
    <citation type="journal article" date="2021" name="PeerJ">
        <title>Extensive microbial diversity within the chicken gut microbiome revealed by metagenomics and culture.</title>
        <authorList>
            <person name="Gilroy R."/>
            <person name="Ravi A."/>
            <person name="Getino M."/>
            <person name="Pursley I."/>
            <person name="Horton D.L."/>
            <person name="Alikhan N.F."/>
            <person name="Baker D."/>
            <person name="Gharbi K."/>
            <person name="Hall N."/>
            <person name="Watson M."/>
            <person name="Adriaenssens E.M."/>
            <person name="Foster-Nyarko E."/>
            <person name="Jarju S."/>
            <person name="Secka A."/>
            <person name="Antonio M."/>
            <person name="Oren A."/>
            <person name="Chaudhuri R.R."/>
            <person name="La Ragione R."/>
            <person name="Hildebrand F."/>
            <person name="Pallen M.J."/>
        </authorList>
    </citation>
    <scope>NUCLEOTIDE SEQUENCE</scope>
    <source>
        <strain evidence="1">5032</strain>
    </source>
</reference>
<proteinExistence type="predicted"/>
<organism evidence="1 2">
    <name type="scientific">Candidatus Desulfovibrio intestinavium</name>
    <dbReference type="NCBI Taxonomy" id="2838534"/>
    <lineage>
        <taxon>Bacteria</taxon>
        <taxon>Pseudomonadati</taxon>
        <taxon>Thermodesulfobacteriota</taxon>
        <taxon>Desulfovibrionia</taxon>
        <taxon>Desulfovibrionales</taxon>
        <taxon>Desulfovibrionaceae</taxon>
        <taxon>Desulfovibrio</taxon>
    </lineage>
</organism>
<dbReference type="Pfam" id="PF11876">
    <property type="entry name" value="TsiV"/>
    <property type="match status" value="1"/>
</dbReference>
<evidence type="ECO:0000313" key="1">
    <source>
        <dbReference type="EMBL" id="HJA78206.1"/>
    </source>
</evidence>
<reference evidence="1" key="2">
    <citation type="submission" date="2021-04" db="EMBL/GenBank/DDBJ databases">
        <authorList>
            <person name="Gilroy R."/>
        </authorList>
    </citation>
    <scope>NUCLEOTIDE SEQUENCE</scope>
    <source>
        <strain evidence="1">5032</strain>
    </source>
</reference>
<dbReference type="AlphaFoldDB" id="A0A9D2HK42"/>
<dbReference type="Proteomes" id="UP000823821">
    <property type="component" value="Unassembled WGS sequence"/>
</dbReference>
<accession>A0A9D2HK42</accession>
<dbReference type="InterPro" id="IPR021815">
    <property type="entry name" value="TsiV"/>
</dbReference>
<gene>
    <name evidence="1" type="ORF">H9784_01355</name>
</gene>
<name>A0A9D2HK42_9BACT</name>